<keyword evidence="7" id="KW-0965">Cell junction</keyword>
<evidence type="ECO:0000313" key="12">
    <source>
        <dbReference type="Proteomes" id="UP000261520"/>
    </source>
</evidence>
<keyword evidence="6 10" id="KW-0812">Transmembrane</keyword>
<organism evidence="11 12">
    <name type="scientific">Periophthalmus magnuspinnatus</name>
    <dbReference type="NCBI Taxonomy" id="409849"/>
    <lineage>
        <taxon>Eukaryota</taxon>
        <taxon>Metazoa</taxon>
        <taxon>Chordata</taxon>
        <taxon>Craniata</taxon>
        <taxon>Vertebrata</taxon>
        <taxon>Euteleostomi</taxon>
        <taxon>Actinopterygii</taxon>
        <taxon>Neopterygii</taxon>
        <taxon>Teleostei</taxon>
        <taxon>Neoteleostei</taxon>
        <taxon>Acanthomorphata</taxon>
        <taxon>Gobiaria</taxon>
        <taxon>Gobiiformes</taxon>
        <taxon>Gobioidei</taxon>
        <taxon>Gobiidae</taxon>
        <taxon>Oxudercinae</taxon>
        <taxon>Periophthalmus</taxon>
    </lineage>
</organism>
<reference evidence="11" key="2">
    <citation type="submission" date="2025-09" db="UniProtKB">
        <authorList>
            <consortium name="Ensembl"/>
        </authorList>
    </citation>
    <scope>IDENTIFICATION</scope>
</reference>
<dbReference type="FunFam" id="1.20.140.150:FF:000001">
    <property type="entry name" value="Claudin"/>
    <property type="match status" value="1"/>
</dbReference>
<evidence type="ECO:0000256" key="7">
    <source>
        <dbReference type="ARBA" id="ARBA00022949"/>
    </source>
</evidence>
<dbReference type="InterPro" id="IPR004031">
    <property type="entry name" value="PMP22/EMP/MP20/Claudin"/>
</dbReference>
<evidence type="ECO:0000256" key="5">
    <source>
        <dbReference type="ARBA" id="ARBA00022475"/>
    </source>
</evidence>
<keyword evidence="8 10" id="KW-1133">Transmembrane helix</keyword>
<accession>A0A3B4AA77</accession>
<evidence type="ECO:0000256" key="9">
    <source>
        <dbReference type="ARBA" id="ARBA00023136"/>
    </source>
</evidence>
<dbReference type="GO" id="GO:0005198">
    <property type="term" value="F:structural molecule activity"/>
    <property type="evidence" value="ECO:0007669"/>
    <property type="project" value="InterPro"/>
</dbReference>
<dbReference type="InterPro" id="IPR006187">
    <property type="entry name" value="Claudin"/>
</dbReference>
<dbReference type="Ensembl" id="ENSPMGT00000014537.1">
    <property type="protein sequence ID" value="ENSPMGP00000013625.1"/>
    <property type="gene ID" value="ENSPMGG00000011193.1"/>
</dbReference>
<comment type="similarity">
    <text evidence="3">Belongs to the claudin family.</text>
</comment>
<feature type="transmembrane region" description="Helical" evidence="10">
    <location>
        <begin position="6"/>
        <end position="30"/>
    </location>
</feature>
<evidence type="ECO:0000313" key="11">
    <source>
        <dbReference type="Ensembl" id="ENSPMGP00000013625.1"/>
    </source>
</evidence>
<keyword evidence="9 10" id="KW-0472">Membrane</keyword>
<feature type="transmembrane region" description="Helical" evidence="10">
    <location>
        <begin position="120"/>
        <end position="142"/>
    </location>
</feature>
<dbReference type="GO" id="GO:0005886">
    <property type="term" value="C:plasma membrane"/>
    <property type="evidence" value="ECO:0007669"/>
    <property type="project" value="UniProtKB-SubCell"/>
</dbReference>
<dbReference type="Proteomes" id="UP000261520">
    <property type="component" value="Unplaced"/>
</dbReference>
<feature type="transmembrane region" description="Helical" evidence="10">
    <location>
        <begin position="163"/>
        <end position="183"/>
    </location>
</feature>
<dbReference type="Pfam" id="PF00822">
    <property type="entry name" value="PMP22_Claudin"/>
    <property type="match status" value="1"/>
</dbReference>
<dbReference type="PRINTS" id="PR01077">
    <property type="entry name" value="CLAUDIN"/>
</dbReference>
<evidence type="ECO:0000256" key="6">
    <source>
        <dbReference type="ARBA" id="ARBA00022692"/>
    </source>
</evidence>
<evidence type="ECO:0000256" key="8">
    <source>
        <dbReference type="ARBA" id="ARBA00022989"/>
    </source>
</evidence>
<proteinExistence type="inferred from homology"/>
<keyword evidence="12" id="KW-1185">Reference proteome</keyword>
<keyword evidence="4" id="KW-0796">Tight junction</keyword>
<protein>
    <submittedName>
        <fullName evidence="11">Uncharacterized protein</fullName>
    </submittedName>
</protein>
<name>A0A3B4AA77_9GOBI</name>
<reference evidence="11" key="1">
    <citation type="submission" date="2025-08" db="UniProtKB">
        <authorList>
            <consortium name="Ensembl"/>
        </authorList>
    </citation>
    <scope>IDENTIFICATION</scope>
</reference>
<evidence type="ECO:0000256" key="1">
    <source>
        <dbReference type="ARBA" id="ARBA00004435"/>
    </source>
</evidence>
<dbReference type="AlphaFoldDB" id="A0A3B4AA77"/>
<evidence type="ECO:0000256" key="2">
    <source>
        <dbReference type="ARBA" id="ARBA00004651"/>
    </source>
</evidence>
<dbReference type="GO" id="GO:0005923">
    <property type="term" value="C:bicellular tight junction"/>
    <property type="evidence" value="ECO:0007669"/>
    <property type="project" value="UniProtKB-SubCell"/>
</dbReference>
<evidence type="ECO:0000256" key="3">
    <source>
        <dbReference type="ARBA" id="ARBA00008295"/>
    </source>
</evidence>
<evidence type="ECO:0000256" key="10">
    <source>
        <dbReference type="SAM" id="Phobius"/>
    </source>
</evidence>
<dbReference type="STRING" id="409849.ENSPMGP00000013625"/>
<sequence length="273" mass="29115">MASIGIQLLASVLCLFGWAGIIFACALPMWRVTAFVGSTIVTSQTVWEGIWMTCVVQSTGQLQCKPYDSMLALTADLQASRALMVLAITTGSAGLILAFIGGKCTKFLDNEGPETKGKVAVAAGAVFIGTGLLCLIPTTWVAGALVKKFYSAAIDAQKRELGACLYIGWGSAILLMLGGSLFITSACPLKSHNSDKNPSVRYLVVRSSNGSSQAGSHHRLPSVQNHPVGAMARVKISFSKGNRQSPGRHAWRCSQRILNFKKTHGQELLKESL</sequence>
<dbReference type="PANTHER" id="PTHR12002">
    <property type="entry name" value="CLAUDIN"/>
    <property type="match status" value="1"/>
</dbReference>
<evidence type="ECO:0000256" key="4">
    <source>
        <dbReference type="ARBA" id="ARBA00022427"/>
    </source>
</evidence>
<keyword evidence="5" id="KW-1003">Cell membrane</keyword>
<dbReference type="Gene3D" id="1.20.140.150">
    <property type="match status" value="1"/>
</dbReference>
<feature type="transmembrane region" description="Helical" evidence="10">
    <location>
        <begin position="82"/>
        <end position="100"/>
    </location>
</feature>
<comment type="subcellular location">
    <subcellularLocation>
        <location evidence="1">Cell junction</location>
        <location evidence="1">Tight junction</location>
    </subcellularLocation>
    <subcellularLocation>
        <location evidence="2">Cell membrane</location>
        <topology evidence="2">Multi-pass membrane protein</topology>
    </subcellularLocation>
</comment>